<feature type="transmembrane region" description="Helical" evidence="1">
    <location>
        <begin position="73"/>
        <end position="93"/>
    </location>
</feature>
<proteinExistence type="predicted"/>
<reference evidence="2 3" key="1">
    <citation type="submission" date="2016-10" db="EMBL/GenBank/DDBJ databases">
        <authorList>
            <person name="de Groot N.N."/>
        </authorList>
    </citation>
    <scope>NUCLEOTIDE SEQUENCE [LARGE SCALE GENOMIC DNA]</scope>
    <source>
        <strain evidence="2 3">DSM 21741</strain>
    </source>
</reference>
<evidence type="ECO:0000256" key="1">
    <source>
        <dbReference type="SAM" id="Phobius"/>
    </source>
</evidence>
<dbReference type="STRING" id="546871.SAMN04488543_1527"/>
<dbReference type="AlphaFoldDB" id="A0A1H1RC89"/>
<keyword evidence="1" id="KW-1133">Transmembrane helix</keyword>
<organism evidence="2 3">
    <name type="scientific">Friedmanniella luteola</name>
    <dbReference type="NCBI Taxonomy" id="546871"/>
    <lineage>
        <taxon>Bacteria</taxon>
        <taxon>Bacillati</taxon>
        <taxon>Actinomycetota</taxon>
        <taxon>Actinomycetes</taxon>
        <taxon>Propionibacteriales</taxon>
        <taxon>Nocardioidaceae</taxon>
        <taxon>Friedmanniella</taxon>
    </lineage>
</organism>
<accession>A0A1H1RC89</accession>
<protein>
    <submittedName>
        <fullName evidence="2">ABC-2 type transport system permease protein</fullName>
    </submittedName>
</protein>
<name>A0A1H1RC89_9ACTN</name>
<feature type="transmembrane region" description="Helical" evidence="1">
    <location>
        <begin position="398"/>
        <end position="424"/>
    </location>
</feature>
<gene>
    <name evidence="2" type="ORF">SAMN04488543_1527</name>
</gene>
<feature type="transmembrane region" description="Helical" evidence="1">
    <location>
        <begin position="466"/>
        <end position="485"/>
    </location>
</feature>
<dbReference type="EMBL" id="LT629749">
    <property type="protein sequence ID" value="SDS33285.1"/>
    <property type="molecule type" value="Genomic_DNA"/>
</dbReference>
<dbReference type="Proteomes" id="UP000199092">
    <property type="component" value="Chromosome I"/>
</dbReference>
<feature type="transmembrane region" description="Helical" evidence="1">
    <location>
        <begin position="124"/>
        <end position="147"/>
    </location>
</feature>
<dbReference type="RefSeq" id="WP_091411672.1">
    <property type="nucleotide sequence ID" value="NZ_LT629749.1"/>
</dbReference>
<evidence type="ECO:0000313" key="3">
    <source>
        <dbReference type="Proteomes" id="UP000199092"/>
    </source>
</evidence>
<keyword evidence="1" id="KW-0812">Transmembrane</keyword>
<dbReference type="OrthoDB" id="2014935at2"/>
<feature type="transmembrane region" description="Helical" evidence="1">
    <location>
        <begin position="505"/>
        <end position="526"/>
    </location>
</feature>
<keyword evidence="1" id="KW-0472">Membrane</keyword>
<feature type="transmembrane region" description="Helical" evidence="1">
    <location>
        <begin position="344"/>
        <end position="365"/>
    </location>
</feature>
<feature type="transmembrane region" description="Helical" evidence="1">
    <location>
        <begin position="293"/>
        <end position="311"/>
    </location>
</feature>
<feature type="transmembrane region" description="Helical" evidence="1">
    <location>
        <begin position="153"/>
        <end position="173"/>
    </location>
</feature>
<sequence length="533" mass="54136">MTHLLRFRARRDRRQLLIWVLAIGLLVVVTGRTVLAEFPTEADRAPLLRLALVTPALLAFRGVPNGPGEGSLLFFQLFSWIAVVVALLNTFLATRHGRGDEERGRSELLLAAPVGRTASVSATWVLGTAVDVVVAAVAAAGFTVLGLPPAGALLAGAALGVTGFAFLGLGLLVNQLAPTSRSANGLAGAVVGAAYLLRAAGDALGRVDLDRLTTRAAWPSWLSPIGWGEQTFAFTADRPTPLLLGLALGASTGAVALRLQARRDLGQSLLPQRTGRAAAGPGLRSGLGLAWRLQWPAVLGWAAGAAVLGLATGSLSRAVADATLDNAQVRAVLASLASGAGGDLVGVFLTAILSLVGVLAAAAGLQSVLRMRSEETDGTVELVLAGPVSRARWLVDGLVLGGLAALAVLAGVSVTAALGFAVLGDGAHASLAARQAFAGLPAALVFVGLGSALVAVLPRWAAATSWALFGLAVAGGVFGLLLGLPDPARTLSPFSHLPTLPVQDWSPLVAMTLVALALAGAAALALRRRDLTA</sequence>
<keyword evidence="3" id="KW-1185">Reference proteome</keyword>
<evidence type="ECO:0000313" key="2">
    <source>
        <dbReference type="EMBL" id="SDS33285.1"/>
    </source>
</evidence>
<feature type="transmembrane region" description="Helical" evidence="1">
    <location>
        <begin position="436"/>
        <end position="457"/>
    </location>
</feature>